<dbReference type="Pfam" id="PF13524">
    <property type="entry name" value="Glyco_trans_1_2"/>
    <property type="match status" value="1"/>
</dbReference>
<sequence length="373" mass="41957">MRVILFCHSLVSDWNHGNAHFLRGVCGELLARGHDVRVYEPQDAWSVANLVAEHGTQPLQDFAAAYPLLRSRRYTPAELDLHEALEGADLVLVHEWSDHDLVRRIGEHRRDNPGYQLLFHDTHHRSVTEPQSMAAYDLRHYDGVLAFGGVIRDLYRKNGWAARAWTWHEAADTRVFRPVPGQPREGDLVWIGNWGDEERTAELHEFLLDPVHELGLQARVHGVRYPEHALRSLQAAGIAYAGWLPNYRAPEVFARYGVTVHVPRRPYVAALPGIPTIRMFEALACGIPLVSAPWNDCEGLFEPGRDFLVARNGAEMRRHLSDVLNDAALARSLAEQGRRTILARHSCGHRVDELLAIHRELAAPAPQALAVGA</sequence>
<evidence type="ECO:0000313" key="3">
    <source>
        <dbReference type="Proteomes" id="UP000008385"/>
    </source>
</evidence>
<evidence type="ECO:0000313" key="2">
    <source>
        <dbReference type="EMBL" id="AEG92690.1"/>
    </source>
</evidence>
<protein>
    <submittedName>
        <fullName evidence="2">A-glycosyltransferase, Glycosyltransferase Family 4-like protein</fullName>
    </submittedName>
</protein>
<reference evidence="3" key="1">
    <citation type="submission" date="2006-01" db="EMBL/GenBank/DDBJ databases">
        <title>Genome of the cyst-dividing bacterium Ramlibacter tataouinensis.</title>
        <authorList>
            <person name="Barakat M."/>
            <person name="Ortet P."/>
            <person name="De Luca G."/>
            <person name="Jourlin-Castelli C."/>
            <person name="Ansaldi M."/>
            <person name="Py B."/>
            <person name="Fichant G."/>
            <person name="Coutinho P."/>
            <person name="Voulhoux R."/>
            <person name="Bastien O."/>
            <person name="Roy S."/>
            <person name="Marechal E."/>
            <person name="Henrissat B."/>
            <person name="Quentin Y."/>
            <person name="Noirot P."/>
            <person name="Filloux A."/>
            <person name="Mejean V."/>
            <person name="DuBow M."/>
            <person name="Barras F."/>
            <person name="Heulin T."/>
        </authorList>
    </citation>
    <scope>NUCLEOTIDE SEQUENCE [LARGE SCALE GENOMIC DNA]</scope>
    <source>
        <strain evidence="3">ATCC BAA-407 / DSM 14655 / LMG 21543 / TTB310</strain>
    </source>
</reference>
<dbReference type="SUPFAM" id="SSF53756">
    <property type="entry name" value="UDP-Glycosyltransferase/glycogen phosphorylase"/>
    <property type="match status" value="1"/>
</dbReference>
<dbReference type="HOGENOM" id="CLU_719499_0_0_4"/>
<gene>
    <name evidence="2" type="ordered locus">Rta_15990</name>
</gene>
<dbReference type="InterPro" id="IPR055259">
    <property type="entry name" value="YkvP/CgeB_Glyco_trans-like"/>
</dbReference>
<dbReference type="GO" id="GO:0016740">
    <property type="term" value="F:transferase activity"/>
    <property type="evidence" value="ECO:0007669"/>
    <property type="project" value="UniProtKB-KW"/>
</dbReference>
<accession>F5Y5J4</accession>
<reference evidence="2 3" key="2">
    <citation type="journal article" date="2011" name="PLoS ONE">
        <title>The Cyst-Dividing Bacterium Ramlibacter tataouinensis TTB310 Genome Reveals a Well-Stocked Toolbox for Adaptation to a Desert Environment.</title>
        <authorList>
            <person name="De Luca G."/>
            <person name="Barakat M."/>
            <person name="Ortet P."/>
            <person name="Fochesato S."/>
            <person name="Jourlin-Castelli C."/>
            <person name="Ansaldi M."/>
            <person name="Py B."/>
            <person name="Fichant G."/>
            <person name="Coutinho P.M."/>
            <person name="Voulhoux R."/>
            <person name="Bastien O."/>
            <person name="Marechal E."/>
            <person name="Henrissat B."/>
            <person name="Quentin Y."/>
            <person name="Noirot P."/>
            <person name="Filloux A."/>
            <person name="Mejean V."/>
            <person name="Dubow M.S."/>
            <person name="Barras F."/>
            <person name="Barbe V."/>
            <person name="Weissenbach J."/>
            <person name="Mihalcescu I."/>
            <person name="Vermeglio A."/>
            <person name="Achouak W."/>
            <person name="Heulin T."/>
        </authorList>
    </citation>
    <scope>NUCLEOTIDE SEQUENCE [LARGE SCALE GENOMIC DNA]</scope>
    <source>
        <strain evidence="3">ATCC BAA-407 / DSM 14655 / LMG 21543 / TTB310</strain>
    </source>
</reference>
<dbReference type="Proteomes" id="UP000008385">
    <property type="component" value="Chromosome"/>
</dbReference>
<name>F5Y5J4_RAMTT</name>
<dbReference type="PATRIC" id="fig|365046.3.peg.1630"/>
<dbReference type="Gene3D" id="3.40.50.2000">
    <property type="entry name" value="Glycogen Phosphorylase B"/>
    <property type="match status" value="3"/>
</dbReference>
<dbReference type="STRING" id="365046.Rta_15990"/>
<proteinExistence type="predicted"/>
<dbReference type="AlphaFoldDB" id="F5Y5J4"/>
<dbReference type="KEGG" id="rta:Rta_15990"/>
<evidence type="ECO:0000259" key="1">
    <source>
        <dbReference type="Pfam" id="PF13524"/>
    </source>
</evidence>
<dbReference type="EMBL" id="CP000245">
    <property type="protein sequence ID" value="AEG92690.1"/>
    <property type="molecule type" value="Genomic_DNA"/>
</dbReference>
<feature type="domain" description="Spore protein YkvP/CgeB glycosyl transferase-like" evidence="1">
    <location>
        <begin position="205"/>
        <end position="356"/>
    </location>
</feature>
<keyword evidence="2" id="KW-0808">Transferase</keyword>
<dbReference type="eggNOG" id="COG4641">
    <property type="taxonomic scope" value="Bacteria"/>
</dbReference>
<keyword evidence="3" id="KW-1185">Reference proteome</keyword>
<dbReference type="OrthoDB" id="9813806at2"/>
<organism evidence="2 3">
    <name type="scientific">Ramlibacter tataouinensis (strain ATCC BAA-407 / DSM 14655 / LMG 21543 / TTB310)</name>
    <dbReference type="NCBI Taxonomy" id="365046"/>
    <lineage>
        <taxon>Bacteria</taxon>
        <taxon>Pseudomonadati</taxon>
        <taxon>Pseudomonadota</taxon>
        <taxon>Betaproteobacteria</taxon>
        <taxon>Burkholderiales</taxon>
        <taxon>Comamonadaceae</taxon>
        <taxon>Ramlibacter</taxon>
    </lineage>
</organism>